<accession>A0A3N1PJH9</accession>
<comment type="caution">
    <text evidence="1">The sequence shown here is derived from an EMBL/GenBank/DDBJ whole genome shotgun (WGS) entry which is preliminary data.</text>
</comment>
<evidence type="ECO:0000313" key="1">
    <source>
        <dbReference type="EMBL" id="ROQ28795.1"/>
    </source>
</evidence>
<sequence length="73" mass="8508">MRPYYDAPILLVESQYEIMFYSPYGDYGSELHSPEPATEPQRHGLLRLWHWFQSGFGGHSQSSTAANQERHHD</sequence>
<reference evidence="1 2" key="1">
    <citation type="submission" date="2018-11" db="EMBL/GenBank/DDBJ databases">
        <title>Genomic Encyclopedia of Type Strains, Phase IV (KMG-IV): sequencing the most valuable type-strain genomes for metagenomic binning, comparative biology and taxonomic classification.</title>
        <authorList>
            <person name="Goeker M."/>
        </authorList>
    </citation>
    <scope>NUCLEOTIDE SEQUENCE [LARGE SCALE GENOMIC DNA]</scope>
    <source>
        <strain evidence="1 2">DSM 21945</strain>
    </source>
</reference>
<protein>
    <submittedName>
        <fullName evidence="1">Uncharacterized protein</fullName>
    </submittedName>
</protein>
<proteinExistence type="predicted"/>
<name>A0A3N1PJH9_9GAMM</name>
<dbReference type="RefSeq" id="WP_123421163.1">
    <property type="nucleotide sequence ID" value="NZ_RJUL01000003.1"/>
</dbReference>
<dbReference type="EMBL" id="RJUL01000003">
    <property type="protein sequence ID" value="ROQ28795.1"/>
    <property type="molecule type" value="Genomic_DNA"/>
</dbReference>
<gene>
    <name evidence="1" type="ORF">EDC28_103390</name>
</gene>
<dbReference type="AlphaFoldDB" id="A0A3N1PJH9"/>
<organism evidence="1 2">
    <name type="scientific">Gallaecimonas pentaromativorans</name>
    <dbReference type="NCBI Taxonomy" id="584787"/>
    <lineage>
        <taxon>Bacteria</taxon>
        <taxon>Pseudomonadati</taxon>
        <taxon>Pseudomonadota</taxon>
        <taxon>Gammaproteobacteria</taxon>
        <taxon>Enterobacterales</taxon>
        <taxon>Gallaecimonadaceae</taxon>
        <taxon>Gallaecimonas</taxon>
    </lineage>
</organism>
<keyword evidence="2" id="KW-1185">Reference proteome</keyword>
<dbReference type="Proteomes" id="UP000268033">
    <property type="component" value="Unassembled WGS sequence"/>
</dbReference>
<evidence type="ECO:0000313" key="2">
    <source>
        <dbReference type="Proteomes" id="UP000268033"/>
    </source>
</evidence>